<accession>A0A5C4M2I1</accession>
<dbReference type="OrthoDB" id="3787729at2"/>
<comment type="caution">
    <text evidence="7">The sequence shown here is derived from an EMBL/GenBank/DDBJ whole genome shotgun (WGS) entry which is preliminary data.</text>
</comment>
<keyword evidence="1" id="KW-0808">Transferase</keyword>
<feature type="domain" description="Maltokinase N-terminal cap" evidence="6">
    <location>
        <begin position="20"/>
        <end position="103"/>
    </location>
</feature>
<dbReference type="Pfam" id="PF18085">
    <property type="entry name" value="Mak_N_cap"/>
    <property type="match status" value="1"/>
</dbReference>
<dbReference type="GO" id="GO:0016301">
    <property type="term" value="F:kinase activity"/>
    <property type="evidence" value="ECO:0007669"/>
    <property type="project" value="UniProtKB-KW"/>
</dbReference>
<dbReference type="NCBIfam" id="NF047744">
    <property type="entry name" value="CG0192_rel"/>
    <property type="match status" value="1"/>
</dbReference>
<feature type="compositionally biased region" description="Polar residues" evidence="5">
    <location>
        <begin position="144"/>
        <end position="160"/>
    </location>
</feature>
<dbReference type="EMBL" id="VDFR01000246">
    <property type="protein sequence ID" value="TNC26323.1"/>
    <property type="molecule type" value="Genomic_DNA"/>
</dbReference>
<protein>
    <recommendedName>
        <fullName evidence="6">Maltokinase N-terminal cap domain-containing protein</fullName>
    </recommendedName>
</protein>
<keyword evidence="4" id="KW-0067">ATP-binding</keyword>
<dbReference type="AlphaFoldDB" id="A0A5C4M2I1"/>
<feature type="region of interest" description="Disordered" evidence="5">
    <location>
        <begin position="142"/>
        <end position="162"/>
    </location>
</feature>
<organism evidence="7 8">
    <name type="scientific">Mumia zhuanghuii</name>
    <dbReference type="NCBI Taxonomy" id="2585211"/>
    <lineage>
        <taxon>Bacteria</taxon>
        <taxon>Bacillati</taxon>
        <taxon>Actinomycetota</taxon>
        <taxon>Actinomycetes</taxon>
        <taxon>Propionibacteriales</taxon>
        <taxon>Nocardioidaceae</taxon>
        <taxon>Mumia</taxon>
    </lineage>
</organism>
<keyword evidence="2" id="KW-0547">Nucleotide-binding</keyword>
<name>A0A5C4M2I1_9ACTN</name>
<proteinExistence type="predicted"/>
<evidence type="ECO:0000256" key="2">
    <source>
        <dbReference type="ARBA" id="ARBA00022741"/>
    </source>
</evidence>
<dbReference type="InterPro" id="IPR040999">
    <property type="entry name" value="Mak_N_cap"/>
</dbReference>
<evidence type="ECO:0000256" key="1">
    <source>
        <dbReference type="ARBA" id="ARBA00022679"/>
    </source>
</evidence>
<keyword evidence="3" id="KW-0418">Kinase</keyword>
<dbReference type="Proteomes" id="UP000306740">
    <property type="component" value="Unassembled WGS sequence"/>
</dbReference>
<evidence type="ECO:0000313" key="7">
    <source>
        <dbReference type="EMBL" id="TNC26323.1"/>
    </source>
</evidence>
<evidence type="ECO:0000256" key="3">
    <source>
        <dbReference type="ARBA" id="ARBA00022777"/>
    </source>
</evidence>
<evidence type="ECO:0000259" key="6">
    <source>
        <dbReference type="Pfam" id="PF18085"/>
    </source>
</evidence>
<evidence type="ECO:0000313" key="8">
    <source>
        <dbReference type="Proteomes" id="UP000306740"/>
    </source>
</evidence>
<dbReference type="RefSeq" id="WP_139107413.1">
    <property type="nucleotide sequence ID" value="NZ_VDFR01000246.1"/>
</dbReference>
<evidence type="ECO:0000256" key="5">
    <source>
        <dbReference type="SAM" id="MobiDB-lite"/>
    </source>
</evidence>
<sequence length="215" mass="22809">MAHIYQAEIRPTKLELLQEWVPKQPWGASAGEGPLERVGAFRFDDPDGEVGIETFLVRAASGQLLQVPLTYRAAALEGGESALLGTMEHSVLGTRWVYDGCGDPVYVQAVLAAIVTGSQQADEMVETDDGLVRRDLTTFVDGSGSPTASVPTVRTTGSRSDATKTVVDAGETTIVVRRRLDGDAPAQTSSPVLTGRWPGQDAGVVLVTAMLDRIG</sequence>
<gene>
    <name evidence="7" type="ORF">FHE65_34680</name>
</gene>
<reference evidence="7 8" key="1">
    <citation type="submission" date="2019-05" db="EMBL/GenBank/DDBJ databases">
        <title>Mumia sp. nov., isolated from the intestinal contents of plateau pika (Ochotona curzoniae) in the Qinghai-Tibet plateau of China.</title>
        <authorList>
            <person name="Tian Z."/>
        </authorList>
    </citation>
    <scope>NUCLEOTIDE SEQUENCE [LARGE SCALE GENOMIC DNA]</scope>
    <source>
        <strain evidence="8">527</strain>
    </source>
</reference>
<evidence type="ECO:0000256" key="4">
    <source>
        <dbReference type="ARBA" id="ARBA00022840"/>
    </source>
</evidence>
<dbReference type="GO" id="GO:0005524">
    <property type="term" value="F:ATP binding"/>
    <property type="evidence" value="ECO:0007669"/>
    <property type="project" value="UniProtKB-KW"/>
</dbReference>